<dbReference type="EMBL" id="VRMA01000054">
    <property type="protein sequence ID" value="TXK56511.1"/>
    <property type="molecule type" value="Genomic_DNA"/>
</dbReference>
<evidence type="ECO:0000313" key="2">
    <source>
        <dbReference type="Proteomes" id="UP000321317"/>
    </source>
</evidence>
<dbReference type="InterPro" id="IPR029058">
    <property type="entry name" value="AB_hydrolase_fold"/>
</dbReference>
<dbReference type="RefSeq" id="WP_147734705.1">
    <property type="nucleotide sequence ID" value="NZ_VRMA01000054.1"/>
</dbReference>
<proteinExistence type="predicted"/>
<dbReference type="SUPFAM" id="SSF53474">
    <property type="entry name" value="alpha/beta-Hydrolases"/>
    <property type="match status" value="1"/>
</dbReference>
<dbReference type="Proteomes" id="UP000321317">
    <property type="component" value="Unassembled WGS sequence"/>
</dbReference>
<dbReference type="InterPro" id="IPR022605">
    <property type="entry name" value="DUF2920"/>
</dbReference>
<protein>
    <submittedName>
        <fullName evidence="1">DUF2920 family protein</fullName>
    </submittedName>
</protein>
<sequence length="407" mass="46854">MLVNKSFLIPSCDDVELGLKRKSLLEYRISYDEGKTPKAVVFMVGGWGATKNIKFYDFERETIAKNFNVLCVEVYHHAIHRRESTEARYSAKKILEKEDVNRIKEYYKSIGWEADFIDENNAAFAVEKLIEKVSDLKQKGLMEKDYKLELTLGLTPAKDGYENAGLMSALDYINALKHLDKSMGGGLLPLPKIYAGGSYGGYLALLISKIAPWYVDAVFDNSGSALPQVRYILGREMKTCDMVENFPHNQIQYYTKTLWTRNPQSKYYFSDDAYLIRAILNPTHLALQQKANPHTIFTSYHSAKDELNPAKDKQNLYEIYTHLGFDASLHLIRDENDIDGRFIKNLGHGMRMSDKALIKKELPLVLEKLQDKKFSISKQNEINYPCKEKIYRFKDIDEGFKCEILNK</sequence>
<accession>A0ABY3L0V7</accession>
<keyword evidence="2" id="KW-1185">Reference proteome</keyword>
<name>A0ABY3L0V7_9BACT</name>
<organism evidence="1 2">
    <name type="scientific">Campylobacter helveticus</name>
    <dbReference type="NCBI Taxonomy" id="28898"/>
    <lineage>
        <taxon>Bacteria</taxon>
        <taxon>Pseudomonadati</taxon>
        <taxon>Campylobacterota</taxon>
        <taxon>Epsilonproteobacteria</taxon>
        <taxon>Campylobacterales</taxon>
        <taxon>Campylobacteraceae</taxon>
        <taxon>Campylobacter</taxon>
    </lineage>
</organism>
<dbReference type="Gene3D" id="3.40.50.1820">
    <property type="entry name" value="alpha/beta hydrolase"/>
    <property type="match status" value="1"/>
</dbReference>
<dbReference type="Pfam" id="PF11144">
    <property type="entry name" value="DUF2920"/>
    <property type="match status" value="1"/>
</dbReference>
<gene>
    <name evidence="1" type="ORF">FVD16_06725</name>
</gene>
<comment type="caution">
    <text evidence="1">The sequence shown here is derived from an EMBL/GenBank/DDBJ whole genome shotgun (WGS) entry which is preliminary data.</text>
</comment>
<evidence type="ECO:0000313" key="1">
    <source>
        <dbReference type="EMBL" id="TXK56511.1"/>
    </source>
</evidence>
<reference evidence="1 2" key="1">
    <citation type="submission" date="2019-08" db="EMBL/GenBank/DDBJ databases">
        <title>Rapid identification of Enteric Bacteria from Whole Genome Sequences (WGS) using Average Nucleotide Identity (ANI).</title>
        <authorList>
            <person name="Lane C."/>
        </authorList>
    </citation>
    <scope>NUCLEOTIDE SEQUENCE [LARGE SCALE GENOMIC DNA]</scope>
    <source>
        <strain evidence="1 2">D4984</strain>
    </source>
</reference>